<gene>
    <name evidence="3" type="ORF">SAMEA4475696_01727</name>
</gene>
<feature type="binding site" evidence="2">
    <location>
        <begin position="8"/>
        <end position="15"/>
    </location>
    <ligand>
        <name>substrate</name>
    </ligand>
</feature>
<dbReference type="PANTHER" id="PTHR48100:SF2">
    <property type="entry name" value="CONSERVED PROTEIN"/>
    <property type="match status" value="1"/>
</dbReference>
<dbReference type="SUPFAM" id="SSF53254">
    <property type="entry name" value="Phosphoglycerate mutase-like"/>
    <property type="match status" value="1"/>
</dbReference>
<dbReference type="NCBIfam" id="TIGR03848">
    <property type="entry name" value="MSMEG_4193"/>
    <property type="match status" value="1"/>
</dbReference>
<dbReference type="InterPro" id="IPR050275">
    <property type="entry name" value="PGM_Phosphatase"/>
</dbReference>
<dbReference type="InterPro" id="IPR013078">
    <property type="entry name" value="His_Pase_superF_clade-1"/>
</dbReference>
<dbReference type="CDD" id="cd07067">
    <property type="entry name" value="HP_PGM_like"/>
    <property type="match status" value="1"/>
</dbReference>
<evidence type="ECO:0000256" key="2">
    <source>
        <dbReference type="PIRSR" id="PIRSR613078-2"/>
    </source>
</evidence>
<dbReference type="GeneID" id="63459925"/>
<dbReference type="GO" id="GO:0016791">
    <property type="term" value="F:phosphatase activity"/>
    <property type="evidence" value="ECO:0007669"/>
    <property type="project" value="TreeGrafter"/>
</dbReference>
<dbReference type="OrthoDB" id="4120859at2"/>
<organism evidence="3 4">
    <name type="scientific">Dermatophilus congolensis</name>
    <dbReference type="NCBI Taxonomy" id="1863"/>
    <lineage>
        <taxon>Bacteria</taxon>
        <taxon>Bacillati</taxon>
        <taxon>Actinomycetota</taxon>
        <taxon>Actinomycetes</taxon>
        <taxon>Micrococcales</taxon>
        <taxon>Dermatophilaceae</taxon>
        <taxon>Dermatophilus</taxon>
    </lineage>
</organism>
<dbReference type="RefSeq" id="WP_028326279.1">
    <property type="nucleotide sequence ID" value="NZ_LT906453.1"/>
</dbReference>
<proteinExistence type="predicted"/>
<dbReference type="SMART" id="SM00855">
    <property type="entry name" value="PGAM"/>
    <property type="match status" value="1"/>
</dbReference>
<dbReference type="InterPro" id="IPR029033">
    <property type="entry name" value="His_PPase_superfam"/>
</dbReference>
<keyword evidence="4" id="KW-1185">Reference proteome</keyword>
<dbReference type="AlphaFoldDB" id="A0A239VN92"/>
<sequence length="237" mass="25203">MGYVLLIRHGRTTANANGILAGWTPDIRLDHEGETAATALGQALTSTPVTQIVASPLQRCQQTAKIIATTAWPHLAIDTDEQLGECRYGQWTGKPINELTKLPLWQQIQQQPSAVTFPHSETFAGEGLAHMSARVIAAVRRIDHTNHTTNGPESITVVISHGDPIKAVLADAAGAHLDTFQRLHVTPASTSLVQYTDSKPLLHAINIPPSGVAETLRRIHTAATHVPTGDGAIGGGA</sequence>
<dbReference type="EMBL" id="LT906453">
    <property type="protein sequence ID" value="SNV23088.1"/>
    <property type="molecule type" value="Genomic_DNA"/>
</dbReference>
<name>A0A239VN92_9MICO</name>
<feature type="active site" description="Tele-phosphohistidine intermediate" evidence="1">
    <location>
        <position position="9"/>
    </location>
</feature>
<dbReference type="KEGG" id="dco:SAMEA4475696_1727"/>
<evidence type="ECO:0000313" key="4">
    <source>
        <dbReference type="Proteomes" id="UP000242637"/>
    </source>
</evidence>
<dbReference type="STRING" id="1121387.GCA_000429885_00097"/>
<evidence type="ECO:0000313" key="3">
    <source>
        <dbReference type="EMBL" id="SNV23088.1"/>
    </source>
</evidence>
<evidence type="ECO:0000256" key="1">
    <source>
        <dbReference type="PIRSR" id="PIRSR613078-1"/>
    </source>
</evidence>
<dbReference type="GO" id="GO:0005737">
    <property type="term" value="C:cytoplasm"/>
    <property type="evidence" value="ECO:0007669"/>
    <property type="project" value="TreeGrafter"/>
</dbReference>
<protein>
    <submittedName>
        <fullName evidence="3">Bifunctional RNase H/acid phosphatase</fullName>
    </submittedName>
</protein>
<feature type="active site" description="Proton donor/acceptor" evidence="1">
    <location>
        <position position="85"/>
    </location>
</feature>
<dbReference type="Proteomes" id="UP000242637">
    <property type="component" value="Chromosome 1"/>
</dbReference>
<feature type="binding site" evidence="2">
    <location>
        <position position="59"/>
    </location>
    <ligand>
        <name>substrate</name>
    </ligand>
</feature>
<dbReference type="InterPro" id="IPR022492">
    <property type="entry name" value="Phosphomutase_MSMEG4193_put"/>
</dbReference>
<accession>A0A239VN92</accession>
<feature type="binding site" evidence="2">
    <location>
        <begin position="85"/>
        <end position="88"/>
    </location>
    <ligand>
        <name>substrate</name>
    </ligand>
</feature>
<reference evidence="3 4" key="1">
    <citation type="submission" date="2017-06" db="EMBL/GenBank/DDBJ databases">
        <authorList>
            <consortium name="Pathogen Informatics"/>
        </authorList>
    </citation>
    <scope>NUCLEOTIDE SEQUENCE [LARGE SCALE GENOMIC DNA]</scope>
    <source>
        <strain evidence="3 4">NCTC13039</strain>
    </source>
</reference>
<dbReference type="Gene3D" id="3.40.50.1240">
    <property type="entry name" value="Phosphoglycerate mutase-like"/>
    <property type="match status" value="1"/>
</dbReference>
<dbReference type="Pfam" id="PF00300">
    <property type="entry name" value="His_Phos_1"/>
    <property type="match status" value="1"/>
</dbReference>
<dbReference type="PANTHER" id="PTHR48100">
    <property type="entry name" value="BROAD-SPECIFICITY PHOSPHATASE YOR283W-RELATED"/>
    <property type="match status" value="1"/>
</dbReference>